<dbReference type="PANTHER" id="PTHR39431">
    <property type="entry name" value="FRPA/C-RELATED PROTEIN"/>
    <property type="match status" value="1"/>
</dbReference>
<proteinExistence type="predicted"/>
<protein>
    <submittedName>
        <fullName evidence="1">Uncharacterized protein</fullName>
    </submittedName>
</protein>
<comment type="caution">
    <text evidence="1">The sequence shown here is derived from an EMBL/GenBank/DDBJ whole genome shotgun (WGS) entry which is preliminary data.</text>
</comment>
<reference evidence="1 2" key="1">
    <citation type="submission" date="2020-04" db="EMBL/GenBank/DDBJ databases">
        <authorList>
            <person name="Hitch T.C.A."/>
            <person name="Wylensek D."/>
            <person name="Clavel T."/>
        </authorList>
    </citation>
    <scope>NUCLEOTIDE SEQUENCE [LARGE SCALE GENOMIC DNA]</scope>
    <source>
        <strain evidence="1 2">PG-130-P53-12</strain>
    </source>
</reference>
<evidence type="ECO:0000313" key="1">
    <source>
        <dbReference type="EMBL" id="NMD99810.1"/>
    </source>
</evidence>
<name>A0A848B6M9_9FIRM</name>
<sequence>MVIEFSKGAKSGANVHTHFDFDGDGFAEYTEWISDTQGLLVWDRNQNGVIDDGKELFGDDSVLNSGKSSKDGFEALADFDTNGDGCVDASDDGWSKLRVWMDNGDGSAQKNLGQYAV</sequence>
<dbReference type="AlphaFoldDB" id="A0A848B6M9"/>
<organism evidence="1 2">
    <name type="scientific">Selenomonas bovis</name>
    <dbReference type="NCBI Taxonomy" id="416586"/>
    <lineage>
        <taxon>Bacteria</taxon>
        <taxon>Bacillati</taxon>
        <taxon>Bacillota</taxon>
        <taxon>Negativicutes</taxon>
        <taxon>Selenomonadales</taxon>
        <taxon>Selenomonadaceae</taxon>
        <taxon>Selenomonas</taxon>
    </lineage>
</organism>
<dbReference type="RefSeq" id="WP_170078016.1">
    <property type="nucleotide sequence ID" value="NZ_JABAFA010000060.1"/>
</dbReference>
<keyword evidence="2" id="KW-1185">Reference proteome</keyword>
<dbReference type="SUPFAM" id="SSF103647">
    <property type="entry name" value="TSP type-3 repeat"/>
    <property type="match status" value="1"/>
</dbReference>
<dbReference type="EMBL" id="JABAFA010000060">
    <property type="protein sequence ID" value="NMD99810.1"/>
    <property type="molecule type" value="Genomic_DNA"/>
</dbReference>
<evidence type="ECO:0000313" key="2">
    <source>
        <dbReference type="Proteomes" id="UP000543804"/>
    </source>
</evidence>
<dbReference type="PANTHER" id="PTHR39431:SF1">
    <property type="entry name" value="FRPA_C-RELATED PROTEIN"/>
    <property type="match status" value="1"/>
</dbReference>
<dbReference type="InterPro" id="IPR028974">
    <property type="entry name" value="TSP_type-3_rpt"/>
</dbReference>
<dbReference type="GO" id="GO:0005509">
    <property type="term" value="F:calcium ion binding"/>
    <property type="evidence" value="ECO:0007669"/>
    <property type="project" value="InterPro"/>
</dbReference>
<gene>
    <name evidence="1" type="ORF">HF878_10160</name>
</gene>
<accession>A0A848B6M9</accession>
<dbReference type="Proteomes" id="UP000543804">
    <property type="component" value="Unassembled WGS sequence"/>
</dbReference>